<evidence type="ECO:0000313" key="1">
    <source>
        <dbReference type="EMBL" id="SDX15968.1"/>
    </source>
</evidence>
<dbReference type="AlphaFoldDB" id="A0A1H2ZG61"/>
<dbReference type="Proteomes" id="UP000183454">
    <property type="component" value="Unassembled WGS sequence"/>
</dbReference>
<evidence type="ECO:0000313" key="2">
    <source>
        <dbReference type="Proteomes" id="UP000183454"/>
    </source>
</evidence>
<protein>
    <submittedName>
        <fullName evidence="1">Uncharacterized protein</fullName>
    </submittedName>
</protein>
<name>A0A1H2ZG61_9PROT</name>
<dbReference type="Gene3D" id="3.30.420.10">
    <property type="entry name" value="Ribonuclease H-like superfamily/Ribonuclease H"/>
    <property type="match status" value="1"/>
</dbReference>
<dbReference type="EMBL" id="FNNH01000074">
    <property type="protein sequence ID" value="SDX15968.1"/>
    <property type="molecule type" value="Genomic_DNA"/>
</dbReference>
<dbReference type="InterPro" id="IPR012337">
    <property type="entry name" value="RNaseH-like_sf"/>
</dbReference>
<organism evidence="1 2">
    <name type="scientific">Nitrosomonas communis</name>
    <dbReference type="NCBI Taxonomy" id="44574"/>
    <lineage>
        <taxon>Bacteria</taxon>
        <taxon>Pseudomonadati</taxon>
        <taxon>Pseudomonadota</taxon>
        <taxon>Betaproteobacteria</taxon>
        <taxon>Nitrosomonadales</taxon>
        <taxon>Nitrosomonadaceae</taxon>
        <taxon>Nitrosomonas</taxon>
    </lineage>
</organism>
<dbReference type="GO" id="GO:0003676">
    <property type="term" value="F:nucleic acid binding"/>
    <property type="evidence" value="ECO:0007669"/>
    <property type="project" value="InterPro"/>
</dbReference>
<dbReference type="SUPFAM" id="SSF53098">
    <property type="entry name" value="Ribonuclease H-like"/>
    <property type="match status" value="1"/>
</dbReference>
<proteinExistence type="predicted"/>
<reference evidence="1 2" key="1">
    <citation type="submission" date="2016-10" db="EMBL/GenBank/DDBJ databases">
        <authorList>
            <person name="de Groot N.N."/>
        </authorList>
    </citation>
    <scope>NUCLEOTIDE SEQUENCE [LARGE SCALE GENOMIC DNA]</scope>
    <source>
        <strain evidence="1 2">Nm110</strain>
    </source>
</reference>
<sequence>MDIYSRKIVGWEVYENESSEQAADVLRKTRLTEVLPIHQKVVLQQD</sequence>
<accession>A0A1H2ZG61</accession>
<gene>
    <name evidence="1" type="ORF">SAMN05421882_10744</name>
</gene>
<dbReference type="InterPro" id="IPR036397">
    <property type="entry name" value="RNaseH_sf"/>
</dbReference>